<evidence type="ECO:0000313" key="14">
    <source>
        <dbReference type="EMBL" id="PWW06988.1"/>
    </source>
</evidence>
<feature type="transmembrane region" description="Helical" evidence="12">
    <location>
        <begin position="397"/>
        <end position="420"/>
    </location>
</feature>
<dbReference type="RefSeq" id="WP_110026651.1">
    <property type="nucleotide sequence ID" value="NZ_QGTS01000009.1"/>
</dbReference>
<dbReference type="GO" id="GO:0015385">
    <property type="term" value="F:sodium:proton antiporter activity"/>
    <property type="evidence" value="ECO:0007669"/>
    <property type="project" value="InterPro"/>
</dbReference>
<comment type="caution">
    <text evidence="12">Lacks conserved residue(s) required for the propagation of feature annotation.</text>
</comment>
<feature type="transmembrane region" description="Helical" evidence="12">
    <location>
        <begin position="361"/>
        <end position="385"/>
    </location>
</feature>
<gene>
    <name evidence="14" type="ORF">DES37_109107</name>
</gene>
<keyword evidence="3 12" id="KW-0050">Antiport</keyword>
<dbReference type="OrthoDB" id="9809206at2"/>
<comment type="similarity">
    <text evidence="12">Belongs to the monovalent cation:proton antiporter 1 (CPA1) transporter (TC 2.A.36) family.</text>
</comment>
<comment type="subcellular location">
    <subcellularLocation>
        <location evidence="12">Cell inner membrane</location>
        <topology evidence="12">Multi-pass membrane protein</topology>
    </subcellularLocation>
    <subcellularLocation>
        <location evidence="1">Cell membrane</location>
        <topology evidence="1">Multi-pass membrane protein</topology>
    </subcellularLocation>
</comment>
<name>A0A317PWD2_9ENTR</name>
<evidence type="ECO:0000256" key="2">
    <source>
        <dbReference type="ARBA" id="ARBA00022448"/>
    </source>
</evidence>
<feature type="transmembrane region" description="Helical" evidence="12">
    <location>
        <begin position="185"/>
        <end position="206"/>
    </location>
</feature>
<dbReference type="GO" id="GO:0015386">
    <property type="term" value="F:potassium:proton antiporter activity"/>
    <property type="evidence" value="ECO:0007669"/>
    <property type="project" value="TreeGrafter"/>
</dbReference>
<dbReference type="Pfam" id="PF00999">
    <property type="entry name" value="Na_H_Exchanger"/>
    <property type="match status" value="1"/>
</dbReference>
<feature type="transmembrane region" description="Helical" evidence="12">
    <location>
        <begin position="114"/>
        <end position="136"/>
    </location>
</feature>
<evidence type="ECO:0000259" key="13">
    <source>
        <dbReference type="Pfam" id="PF00999"/>
    </source>
</evidence>
<keyword evidence="10 12" id="KW-0472">Membrane</keyword>
<keyword evidence="2 12" id="KW-0813">Transport</keyword>
<evidence type="ECO:0000313" key="15">
    <source>
        <dbReference type="Proteomes" id="UP000246744"/>
    </source>
</evidence>
<dbReference type="InterPro" id="IPR018422">
    <property type="entry name" value="Cation/H_exchanger_CPA1"/>
</dbReference>
<proteinExistence type="inferred from homology"/>
<accession>A0A317PWD2</accession>
<dbReference type="InterPro" id="IPR004705">
    <property type="entry name" value="Cation/H_exchanger_CPA1_bac"/>
</dbReference>
<keyword evidence="15" id="KW-1185">Reference proteome</keyword>
<feature type="transmembrane region" description="Helical" evidence="12">
    <location>
        <begin position="314"/>
        <end position="337"/>
    </location>
</feature>
<keyword evidence="4" id="KW-1003">Cell membrane</keyword>
<protein>
    <submittedName>
        <fullName evidence="14">Sodium/proton antiporter (CPA1 family)</fullName>
    </submittedName>
</protein>
<evidence type="ECO:0000256" key="1">
    <source>
        <dbReference type="ARBA" id="ARBA00004651"/>
    </source>
</evidence>
<organism evidence="14 15">
    <name type="scientific">Mangrovibacter plantisponsor</name>
    <dbReference type="NCBI Taxonomy" id="451513"/>
    <lineage>
        <taxon>Bacteria</taxon>
        <taxon>Pseudomonadati</taxon>
        <taxon>Pseudomonadota</taxon>
        <taxon>Gammaproteobacteria</taxon>
        <taxon>Enterobacterales</taxon>
        <taxon>Enterobacteriaceae</taxon>
        <taxon>Mangrovibacter</taxon>
    </lineage>
</organism>
<feature type="domain" description="Cation/H+ exchanger transmembrane" evidence="13">
    <location>
        <begin position="14"/>
        <end position="421"/>
    </location>
</feature>
<keyword evidence="9 12" id="KW-0406">Ion transport</keyword>
<feature type="transmembrane region" description="Helical" evidence="12">
    <location>
        <begin position="241"/>
        <end position="259"/>
    </location>
</feature>
<evidence type="ECO:0000256" key="9">
    <source>
        <dbReference type="ARBA" id="ARBA00023065"/>
    </source>
</evidence>
<comment type="caution">
    <text evidence="14">The sequence shown here is derived from an EMBL/GenBank/DDBJ whole genome shotgun (WGS) entry which is preliminary data.</text>
</comment>
<sequence length="548" mass="60019">MEIFFTILIMTLLVSVSGMVTRMLPFRVPLPLMQIALGALFAWPQFGLHVDFNPELFLVLFIPPLLFADGWKTPTSEFLQHGREIIGLALVLVLITVAGIGFLIYWLVPGIPLVPAFALAAVLSPTDAVALSGIVGEGRIPKKIMGILQGEALMNDASGLVSLKFAVAVVMGTMVFTVGGATVEFLKVAIGGLAAGIIVSLVYGRSLRLMSRWSGDEPATQILLLFLLPFASYLIAEHFGVSGILAAVAAGMTITRSGVMRTAPLAMRLRANSVWAMLEFVFNGMVFLLLGLQLPGIMETSLATASADPNVEVWMLFADIVVIYIALIAVRFIWLWVMKRFSLRFLKNNPMSFSDWSTRELSIAAFAGVRGALTLAGVLAIPLFLKDGSLFPARYEMVFISAGVILFSLVVGVVMLPLLLRHITVTDHALISREERIARSATAEVAIVTVQKMAERLAADSKENIDDEVIREVSSRVIGNLRRRAGGRSDDTSTTQEENLERRLRLTALRSERAELYHLRATKQISNETLLKMVHDLDLLETLLIERS</sequence>
<dbReference type="NCBIfam" id="TIGR00831">
    <property type="entry name" value="a_cpa1"/>
    <property type="match status" value="1"/>
</dbReference>
<feature type="transmembrane region" description="Helical" evidence="12">
    <location>
        <begin position="85"/>
        <end position="108"/>
    </location>
</feature>
<keyword evidence="8 12" id="KW-0915">Sodium</keyword>
<evidence type="ECO:0000256" key="7">
    <source>
        <dbReference type="ARBA" id="ARBA00022989"/>
    </source>
</evidence>
<evidence type="ECO:0000256" key="11">
    <source>
        <dbReference type="ARBA" id="ARBA00023201"/>
    </source>
</evidence>
<dbReference type="InterPro" id="IPR006153">
    <property type="entry name" value="Cation/H_exchanger_TM"/>
</dbReference>
<dbReference type="GO" id="GO:0098719">
    <property type="term" value="P:sodium ion import across plasma membrane"/>
    <property type="evidence" value="ECO:0007669"/>
    <property type="project" value="TreeGrafter"/>
</dbReference>
<keyword evidence="11 12" id="KW-0739">Sodium transport</keyword>
<feature type="transmembrane region" description="Helical" evidence="12">
    <location>
        <begin position="271"/>
        <end position="294"/>
    </location>
</feature>
<comment type="function">
    <text evidence="12">Na(+)/H(+) antiporter that extrudes sodium in exchange for external protons.</text>
</comment>
<evidence type="ECO:0000256" key="4">
    <source>
        <dbReference type="ARBA" id="ARBA00022475"/>
    </source>
</evidence>
<keyword evidence="6 12" id="KW-0812">Transmembrane</keyword>
<dbReference type="PANTHER" id="PTHR10110">
    <property type="entry name" value="SODIUM/HYDROGEN EXCHANGER"/>
    <property type="match status" value="1"/>
</dbReference>
<dbReference type="Proteomes" id="UP000246744">
    <property type="component" value="Unassembled WGS sequence"/>
</dbReference>
<evidence type="ECO:0000256" key="5">
    <source>
        <dbReference type="ARBA" id="ARBA00022519"/>
    </source>
</evidence>
<dbReference type="Gene3D" id="6.10.140.1330">
    <property type="match status" value="1"/>
</dbReference>
<dbReference type="GO" id="GO:0005886">
    <property type="term" value="C:plasma membrane"/>
    <property type="evidence" value="ECO:0007669"/>
    <property type="project" value="UniProtKB-SubCell"/>
</dbReference>
<evidence type="ECO:0000256" key="12">
    <source>
        <dbReference type="RuleBase" id="RU366002"/>
    </source>
</evidence>
<evidence type="ECO:0000256" key="3">
    <source>
        <dbReference type="ARBA" id="ARBA00022449"/>
    </source>
</evidence>
<reference evidence="14 15" key="1">
    <citation type="submission" date="2018-05" db="EMBL/GenBank/DDBJ databases">
        <title>Genomic Encyclopedia of Type Strains, Phase IV (KMG-IV): sequencing the most valuable type-strain genomes for metagenomic binning, comparative biology and taxonomic classification.</title>
        <authorList>
            <person name="Goeker M."/>
        </authorList>
    </citation>
    <scope>NUCLEOTIDE SEQUENCE [LARGE SCALE GENOMIC DNA]</scope>
    <source>
        <strain evidence="14 15">DSM 19579</strain>
    </source>
</reference>
<keyword evidence="7 12" id="KW-1133">Transmembrane helix</keyword>
<dbReference type="GO" id="GO:0051453">
    <property type="term" value="P:regulation of intracellular pH"/>
    <property type="evidence" value="ECO:0007669"/>
    <property type="project" value="TreeGrafter"/>
</dbReference>
<keyword evidence="5 12" id="KW-0997">Cell inner membrane</keyword>
<evidence type="ECO:0000256" key="6">
    <source>
        <dbReference type="ARBA" id="ARBA00022692"/>
    </source>
</evidence>
<evidence type="ECO:0000256" key="8">
    <source>
        <dbReference type="ARBA" id="ARBA00023053"/>
    </source>
</evidence>
<evidence type="ECO:0000256" key="10">
    <source>
        <dbReference type="ARBA" id="ARBA00023136"/>
    </source>
</evidence>
<feature type="transmembrane region" description="Helical" evidence="12">
    <location>
        <begin position="218"/>
        <end position="235"/>
    </location>
</feature>
<dbReference type="PANTHER" id="PTHR10110:SF86">
    <property type="entry name" value="SODIUM_HYDROGEN EXCHANGER 7"/>
    <property type="match status" value="1"/>
</dbReference>
<dbReference type="EMBL" id="QGTS01000009">
    <property type="protein sequence ID" value="PWW06988.1"/>
    <property type="molecule type" value="Genomic_DNA"/>
</dbReference>
<dbReference type="AlphaFoldDB" id="A0A317PWD2"/>
<feature type="transmembrane region" description="Helical" evidence="12">
    <location>
        <begin position="157"/>
        <end position="179"/>
    </location>
</feature>